<dbReference type="AlphaFoldDB" id="E5Y340"/>
<accession>E5Y340</accession>
<evidence type="ECO:0000256" key="6">
    <source>
        <dbReference type="ARBA" id="ARBA00022967"/>
    </source>
</evidence>
<evidence type="ECO:0000259" key="8">
    <source>
        <dbReference type="PROSITE" id="PS50893"/>
    </source>
</evidence>
<dbReference type="PANTHER" id="PTHR42788">
    <property type="entry name" value="TAURINE IMPORT ATP-BINDING PROTEIN-RELATED"/>
    <property type="match status" value="1"/>
</dbReference>
<keyword evidence="7" id="KW-0472">Membrane</keyword>
<evidence type="ECO:0000256" key="1">
    <source>
        <dbReference type="ARBA" id="ARBA00022448"/>
    </source>
</evidence>
<keyword evidence="10" id="KW-1185">Reference proteome</keyword>
<dbReference type="InterPro" id="IPR003593">
    <property type="entry name" value="AAA+_ATPase"/>
</dbReference>
<evidence type="ECO:0000313" key="9">
    <source>
        <dbReference type="EMBL" id="EFV45572.1"/>
    </source>
</evidence>
<keyword evidence="5 9" id="KW-0067">ATP-binding</keyword>
<dbReference type="InterPro" id="IPR017871">
    <property type="entry name" value="ABC_transporter-like_CS"/>
</dbReference>
<evidence type="ECO:0000256" key="7">
    <source>
        <dbReference type="ARBA" id="ARBA00023136"/>
    </source>
</evidence>
<organism evidence="9 10">
    <name type="scientific">Bilophila wadsworthia (strain 3_1_6)</name>
    <dbReference type="NCBI Taxonomy" id="563192"/>
    <lineage>
        <taxon>Bacteria</taxon>
        <taxon>Pseudomonadati</taxon>
        <taxon>Thermodesulfobacteriota</taxon>
        <taxon>Desulfovibrionia</taxon>
        <taxon>Desulfovibrionales</taxon>
        <taxon>Desulfovibrionaceae</taxon>
        <taxon>Bilophila</taxon>
    </lineage>
</organism>
<dbReference type="HOGENOM" id="CLU_000604_1_22_7"/>
<comment type="caution">
    <text evidence="9">The sequence shown here is derived from an EMBL/GenBank/DDBJ whole genome shotgun (WGS) entry which is preliminary data.</text>
</comment>
<keyword evidence="2" id="KW-1003">Cell membrane</keyword>
<dbReference type="Proteomes" id="UP000006034">
    <property type="component" value="Unassembled WGS sequence"/>
</dbReference>
<keyword evidence="6" id="KW-1278">Translocase</keyword>
<keyword evidence="4" id="KW-0547">Nucleotide-binding</keyword>
<dbReference type="Gene3D" id="3.40.50.300">
    <property type="entry name" value="P-loop containing nucleotide triphosphate hydrolases"/>
    <property type="match status" value="1"/>
</dbReference>
<dbReference type="PANTHER" id="PTHR42788:SF18">
    <property type="entry name" value="TAURINE IMPORT ATP-BINDING PROTEIN TAUB"/>
    <property type="match status" value="1"/>
</dbReference>
<sequence>MKPFFACSGIWKSFRKGGESRLVLPGVSVAIPRGGVLALIGASGCGKTTLLNILAGFDAPDAGTVTLEGRPCGGPGPDRAVVFQEPALFPWLTALENVEIGLEAAGIPSAARRARALDMLTLTGLSGRENQIPAELSGGQKQRVSLARVLALSPPVLLMDEPFAALDAITREQMQLLLVTLHARIGMGIILVTHDVEEALLLGDEVCVMAPGQGIVASRRVEVPRTGDVTDRKLLRELKTILRQSMAGQGGPLLLS</sequence>
<reference evidence="9 10" key="2">
    <citation type="submission" date="2013-04" db="EMBL/GenBank/DDBJ databases">
        <title>The Genome Sequence of Bilophila wadsworthia 3_1_6.</title>
        <authorList>
            <consortium name="The Broad Institute Genomics Platform"/>
            <person name="Earl A."/>
            <person name="Ward D."/>
            <person name="Feldgarden M."/>
            <person name="Gevers D."/>
            <person name="Sibley C."/>
            <person name="Strauss J."/>
            <person name="Allen-Vercoe E."/>
            <person name="Walker B."/>
            <person name="Young S."/>
            <person name="Zeng Q."/>
            <person name="Gargeya S."/>
            <person name="Fitzgerald M."/>
            <person name="Haas B."/>
            <person name="Abouelleil A."/>
            <person name="Allen A.W."/>
            <person name="Alvarado L."/>
            <person name="Arachchi H.M."/>
            <person name="Berlin A.M."/>
            <person name="Chapman S.B."/>
            <person name="Gainer-Dewar J."/>
            <person name="Goldberg J."/>
            <person name="Griggs A."/>
            <person name="Gujja S."/>
            <person name="Hansen M."/>
            <person name="Howarth C."/>
            <person name="Imamovic A."/>
            <person name="Ireland A."/>
            <person name="Larimer J."/>
            <person name="McCowan C."/>
            <person name="Murphy C."/>
            <person name="Pearson M."/>
            <person name="Poon T.W."/>
            <person name="Priest M."/>
            <person name="Roberts A."/>
            <person name="Saif S."/>
            <person name="Shea T."/>
            <person name="Sisk P."/>
            <person name="Sykes S."/>
            <person name="Wortman J."/>
            <person name="Nusbaum C."/>
            <person name="Birren B."/>
        </authorList>
    </citation>
    <scope>NUCLEOTIDE SEQUENCE [LARGE SCALE GENOMIC DNA]</scope>
    <source>
        <strain evidence="9 10">3_1_6</strain>
    </source>
</reference>
<dbReference type="STRING" id="563192.HMPREF0179_00601"/>
<protein>
    <submittedName>
        <fullName evidence="9">Taurine transport system ATP-binding protein</fullName>
    </submittedName>
</protein>
<dbReference type="EMBL" id="ADCP02000002">
    <property type="protein sequence ID" value="EFV45572.1"/>
    <property type="molecule type" value="Genomic_DNA"/>
</dbReference>
<reference evidence="9 10" key="1">
    <citation type="submission" date="2010-10" db="EMBL/GenBank/DDBJ databases">
        <authorList>
            <consortium name="The Broad Institute Genome Sequencing Platform"/>
            <person name="Ward D."/>
            <person name="Earl A."/>
            <person name="Feldgarden M."/>
            <person name="Young S.K."/>
            <person name="Gargeya S."/>
            <person name="Zeng Q."/>
            <person name="Alvarado L."/>
            <person name="Berlin A."/>
            <person name="Bochicchio J."/>
            <person name="Chapman S.B."/>
            <person name="Chen Z."/>
            <person name="Freedman E."/>
            <person name="Gellesch M."/>
            <person name="Goldberg J."/>
            <person name="Griggs A."/>
            <person name="Gujja S."/>
            <person name="Heilman E."/>
            <person name="Heiman D."/>
            <person name="Howarth C."/>
            <person name="Mehta T."/>
            <person name="Neiman D."/>
            <person name="Pearson M."/>
            <person name="Roberts A."/>
            <person name="Saif S."/>
            <person name="Shea T."/>
            <person name="Shenoy N."/>
            <person name="Sisk P."/>
            <person name="Stolte C."/>
            <person name="Sykes S."/>
            <person name="White J."/>
            <person name="Yandava C."/>
            <person name="Allen-Vercoe E."/>
            <person name="Sibley C."/>
            <person name="Ambrose C.E."/>
            <person name="Strauss J."/>
            <person name="Daigneault M."/>
            <person name="Haas B."/>
            <person name="Nusbaum C."/>
            <person name="Birren B."/>
        </authorList>
    </citation>
    <scope>NUCLEOTIDE SEQUENCE [LARGE SCALE GENOMIC DNA]</scope>
    <source>
        <strain evidence="9 10">3_1_6</strain>
    </source>
</reference>
<dbReference type="InterPro" id="IPR003439">
    <property type="entry name" value="ABC_transporter-like_ATP-bd"/>
</dbReference>
<evidence type="ECO:0000256" key="2">
    <source>
        <dbReference type="ARBA" id="ARBA00022475"/>
    </source>
</evidence>
<dbReference type="PROSITE" id="PS00211">
    <property type="entry name" value="ABC_TRANSPORTER_1"/>
    <property type="match status" value="1"/>
</dbReference>
<dbReference type="CDD" id="cd03293">
    <property type="entry name" value="ABC_NrtD_SsuB_transporters"/>
    <property type="match status" value="1"/>
</dbReference>
<dbReference type="SMART" id="SM00382">
    <property type="entry name" value="AAA"/>
    <property type="match status" value="1"/>
</dbReference>
<dbReference type="Pfam" id="PF00005">
    <property type="entry name" value="ABC_tran"/>
    <property type="match status" value="1"/>
</dbReference>
<evidence type="ECO:0000313" key="10">
    <source>
        <dbReference type="Proteomes" id="UP000006034"/>
    </source>
</evidence>
<dbReference type="InterPro" id="IPR050166">
    <property type="entry name" value="ABC_transporter_ATP-bind"/>
</dbReference>
<dbReference type="OrthoDB" id="9809450at2"/>
<keyword evidence="1" id="KW-0813">Transport</keyword>
<dbReference type="eggNOG" id="COG1116">
    <property type="taxonomic scope" value="Bacteria"/>
</dbReference>
<dbReference type="GO" id="GO:0005524">
    <property type="term" value="F:ATP binding"/>
    <property type="evidence" value="ECO:0007669"/>
    <property type="project" value="UniProtKB-KW"/>
</dbReference>
<evidence type="ECO:0000256" key="3">
    <source>
        <dbReference type="ARBA" id="ARBA00022519"/>
    </source>
</evidence>
<proteinExistence type="predicted"/>
<dbReference type="PROSITE" id="PS50893">
    <property type="entry name" value="ABC_TRANSPORTER_2"/>
    <property type="match status" value="1"/>
</dbReference>
<keyword evidence="3" id="KW-0997">Cell inner membrane</keyword>
<name>E5Y340_BILW3</name>
<evidence type="ECO:0000256" key="4">
    <source>
        <dbReference type="ARBA" id="ARBA00022741"/>
    </source>
</evidence>
<dbReference type="RefSeq" id="WP_005024825.1">
    <property type="nucleotide sequence ID" value="NZ_KE150239.1"/>
</dbReference>
<dbReference type="InterPro" id="IPR027417">
    <property type="entry name" value="P-loop_NTPase"/>
</dbReference>
<evidence type="ECO:0000256" key="5">
    <source>
        <dbReference type="ARBA" id="ARBA00022840"/>
    </source>
</evidence>
<dbReference type="GO" id="GO:0016887">
    <property type="term" value="F:ATP hydrolysis activity"/>
    <property type="evidence" value="ECO:0007669"/>
    <property type="project" value="InterPro"/>
</dbReference>
<feature type="domain" description="ABC transporter" evidence="8">
    <location>
        <begin position="5"/>
        <end position="236"/>
    </location>
</feature>
<dbReference type="SUPFAM" id="SSF52540">
    <property type="entry name" value="P-loop containing nucleoside triphosphate hydrolases"/>
    <property type="match status" value="1"/>
</dbReference>
<gene>
    <name evidence="9" type="ORF">HMPREF0179_00601</name>
</gene>
<dbReference type="GeneID" id="78087211"/>